<dbReference type="AlphaFoldDB" id="A0A0S4QXG6"/>
<evidence type="ECO:0000313" key="3">
    <source>
        <dbReference type="Proteomes" id="UP000198802"/>
    </source>
</evidence>
<feature type="region of interest" description="Disordered" evidence="1">
    <location>
        <begin position="1"/>
        <end position="74"/>
    </location>
</feature>
<protein>
    <submittedName>
        <fullName evidence="2">Uncharacterized protein</fullName>
    </submittedName>
</protein>
<accession>A0A0S4QXG6</accession>
<gene>
    <name evidence="2" type="ORF">Ga0074812_13862</name>
</gene>
<organism evidence="2 3">
    <name type="scientific">Parafrankia irregularis</name>
    <dbReference type="NCBI Taxonomy" id="795642"/>
    <lineage>
        <taxon>Bacteria</taxon>
        <taxon>Bacillati</taxon>
        <taxon>Actinomycetota</taxon>
        <taxon>Actinomycetes</taxon>
        <taxon>Frankiales</taxon>
        <taxon>Frankiaceae</taxon>
        <taxon>Parafrankia</taxon>
    </lineage>
</organism>
<evidence type="ECO:0000256" key="1">
    <source>
        <dbReference type="SAM" id="MobiDB-lite"/>
    </source>
</evidence>
<evidence type="ECO:0000313" key="2">
    <source>
        <dbReference type="EMBL" id="CUU60347.1"/>
    </source>
</evidence>
<feature type="compositionally biased region" description="Basic and acidic residues" evidence="1">
    <location>
        <begin position="34"/>
        <end position="67"/>
    </location>
</feature>
<name>A0A0S4QXG6_9ACTN</name>
<dbReference type="RefSeq" id="WP_091285114.1">
    <property type="nucleotide sequence ID" value="NZ_FAOZ01000038.1"/>
</dbReference>
<proteinExistence type="predicted"/>
<dbReference type="EMBL" id="FAOZ01000038">
    <property type="protein sequence ID" value="CUU60347.1"/>
    <property type="molecule type" value="Genomic_DNA"/>
</dbReference>
<sequence length="153" mass="17154">MNLDDRSTRTGMYPAVPGAVADRPAHRPPGVGAEKAERGKAETEQEKAEREKTARPEGLGKAERTETEATASGRLRERWQEALLSFVDDPREAVRQADQVLDDAVNQLTAAVRREQERLRAAWREDGDASTDTLREALRGYRDFLERVVATPR</sequence>
<reference evidence="3" key="1">
    <citation type="submission" date="2015-11" db="EMBL/GenBank/DDBJ databases">
        <authorList>
            <person name="Varghese N."/>
        </authorList>
    </citation>
    <scope>NUCLEOTIDE SEQUENCE [LARGE SCALE GENOMIC DNA]</scope>
    <source>
        <strain evidence="3">DSM 45899</strain>
    </source>
</reference>
<keyword evidence="3" id="KW-1185">Reference proteome</keyword>
<dbReference type="Proteomes" id="UP000198802">
    <property type="component" value="Unassembled WGS sequence"/>
</dbReference>